<dbReference type="InterPro" id="IPR010973">
    <property type="entry name" value="PTS_IIBC_sucr"/>
</dbReference>
<dbReference type="Proteomes" id="UP000242246">
    <property type="component" value="Unassembled WGS sequence"/>
</dbReference>
<feature type="domain" description="PTS EIIC type-1" evidence="18">
    <location>
        <begin position="123"/>
        <end position="479"/>
    </location>
</feature>
<keyword evidence="7 15" id="KW-0812">Transmembrane</keyword>
<feature type="transmembrane region" description="Helical" evidence="15">
    <location>
        <begin position="347"/>
        <end position="369"/>
    </location>
</feature>
<dbReference type="NCBIfam" id="TIGR00830">
    <property type="entry name" value="PTBA"/>
    <property type="match status" value="1"/>
</dbReference>
<dbReference type="CDD" id="cd00212">
    <property type="entry name" value="PTS_IIB_glc"/>
    <property type="match status" value="1"/>
</dbReference>
<dbReference type="InterPro" id="IPR018113">
    <property type="entry name" value="PTrfase_EIIB_Cys"/>
</dbReference>
<dbReference type="InterPro" id="IPR036878">
    <property type="entry name" value="Glu_permease_IIB"/>
</dbReference>
<dbReference type="InterPro" id="IPR001127">
    <property type="entry name" value="PTS_EIIA_1_perm"/>
</dbReference>
<evidence type="ECO:0000313" key="20">
    <source>
        <dbReference type="Proteomes" id="UP000242246"/>
    </source>
</evidence>
<evidence type="ECO:0000256" key="9">
    <source>
        <dbReference type="ARBA" id="ARBA00022989"/>
    </source>
</evidence>
<dbReference type="Gene3D" id="2.70.70.10">
    <property type="entry name" value="Glucose Permease (Domain IIA)"/>
    <property type="match status" value="1"/>
</dbReference>
<dbReference type="GO" id="GO:0015771">
    <property type="term" value="P:trehalose transport"/>
    <property type="evidence" value="ECO:0007669"/>
    <property type="project" value="TreeGrafter"/>
</dbReference>
<evidence type="ECO:0000256" key="14">
    <source>
        <dbReference type="PROSITE-ProRule" id="PRU00421"/>
    </source>
</evidence>
<evidence type="ECO:0000259" key="18">
    <source>
        <dbReference type="PROSITE" id="PS51103"/>
    </source>
</evidence>
<comment type="function">
    <text evidence="12">The phosphoenolpyruvate-dependent sugar phosphotransferase system (sugar PTS), a major carbohydrate active transport system, catalyzes the phosphorylation of incoming sugar substrates concomitantly with their translocation across the cell membrane. This system is involved in sucrose transport.</text>
</comment>
<dbReference type="EC" id="2.7.1.211" evidence="11"/>
<reference evidence="19 20" key="1">
    <citation type="submission" date="2014-12" db="EMBL/GenBank/DDBJ databases">
        <title>Draft genome sequences of 10 type strains of Lactococcus.</title>
        <authorList>
            <person name="Sun Z."/>
            <person name="Zhong Z."/>
            <person name="Liu W."/>
            <person name="Zhang W."/>
            <person name="Zhang H."/>
        </authorList>
    </citation>
    <scope>NUCLEOTIDE SEQUENCE [LARGE SCALE GENOMIC DNA]</scope>
    <source>
        <strain evidence="19 20">DSM 20686</strain>
    </source>
</reference>
<feature type="transmembrane region" description="Helical" evidence="15">
    <location>
        <begin position="307"/>
        <end position="326"/>
    </location>
</feature>
<dbReference type="SUPFAM" id="SSF51261">
    <property type="entry name" value="Duplicated hybrid motif"/>
    <property type="match status" value="1"/>
</dbReference>
<evidence type="ECO:0000259" key="17">
    <source>
        <dbReference type="PROSITE" id="PS51098"/>
    </source>
</evidence>
<evidence type="ECO:0000256" key="5">
    <source>
        <dbReference type="ARBA" id="ARBA00022679"/>
    </source>
</evidence>
<dbReference type="Gene3D" id="3.30.1360.60">
    <property type="entry name" value="Glucose permease domain IIB"/>
    <property type="match status" value="1"/>
</dbReference>
<proteinExistence type="predicted"/>
<keyword evidence="10 15" id="KW-0472">Membrane</keyword>
<dbReference type="Pfam" id="PF02378">
    <property type="entry name" value="PTS_EIIC"/>
    <property type="match status" value="1"/>
</dbReference>
<comment type="catalytic activity">
    <reaction evidence="13">
        <text>N(pros)-phospho-L-histidyl-[protein](out) + sucrose = sucrose 6(G)-phosphate(in) + L-histidyl-[protein]</text>
        <dbReference type="Rhea" id="RHEA:49236"/>
        <dbReference type="Rhea" id="RHEA-COMP:9745"/>
        <dbReference type="Rhea" id="RHEA-COMP:9746"/>
        <dbReference type="ChEBI" id="CHEBI:17992"/>
        <dbReference type="ChEBI" id="CHEBI:29979"/>
        <dbReference type="ChEBI" id="CHEBI:64837"/>
        <dbReference type="ChEBI" id="CHEBI:91002"/>
        <dbReference type="EC" id="2.7.1.211"/>
    </reaction>
</comment>
<evidence type="ECO:0000313" key="19">
    <source>
        <dbReference type="EMBL" id="PCS07390.1"/>
    </source>
</evidence>
<organism evidence="19 20">
    <name type="scientific">Pseudolactococcus plantarum</name>
    <dbReference type="NCBI Taxonomy" id="1365"/>
    <lineage>
        <taxon>Bacteria</taxon>
        <taxon>Bacillati</taxon>
        <taxon>Bacillota</taxon>
        <taxon>Bacilli</taxon>
        <taxon>Lactobacillales</taxon>
        <taxon>Streptococcaceae</taxon>
        <taxon>Pseudolactococcus</taxon>
    </lineage>
</organism>
<protein>
    <recommendedName>
        <fullName evidence="11">protein-N(pi)-phosphohistidine--sucrose phosphotransferase</fullName>
        <ecNumber evidence="11">2.7.1.211</ecNumber>
    </recommendedName>
</protein>
<keyword evidence="9 15" id="KW-1133">Transmembrane helix</keyword>
<evidence type="ECO:0000256" key="10">
    <source>
        <dbReference type="ARBA" id="ARBA00023136"/>
    </source>
</evidence>
<dbReference type="PROSITE" id="PS51103">
    <property type="entry name" value="PTS_EIIC_TYPE_1"/>
    <property type="match status" value="1"/>
</dbReference>
<evidence type="ECO:0000256" key="2">
    <source>
        <dbReference type="ARBA" id="ARBA00022448"/>
    </source>
</evidence>
<dbReference type="InterPro" id="IPR001996">
    <property type="entry name" value="PTS_IIB_1"/>
</dbReference>
<feature type="domain" description="PTS EIIB type-1" evidence="17">
    <location>
        <begin position="7"/>
        <end position="90"/>
    </location>
</feature>
<feature type="transmembrane region" description="Helical" evidence="15">
    <location>
        <begin position="446"/>
        <end position="467"/>
    </location>
</feature>
<dbReference type="NCBIfam" id="TIGR01996">
    <property type="entry name" value="PTS-II-BC-sucr"/>
    <property type="match status" value="1"/>
</dbReference>
<dbReference type="Pfam" id="PF00358">
    <property type="entry name" value="PTS_EIIA_1"/>
    <property type="match status" value="1"/>
</dbReference>
<evidence type="ECO:0000259" key="16">
    <source>
        <dbReference type="PROSITE" id="PS51093"/>
    </source>
</evidence>
<feature type="active site" description="Phosphocysteine intermediate; for EIIB activity" evidence="14">
    <location>
        <position position="29"/>
    </location>
</feature>
<dbReference type="PROSITE" id="PS01035">
    <property type="entry name" value="PTS_EIIB_TYPE_1_CYS"/>
    <property type="match status" value="1"/>
</dbReference>
<keyword evidence="2" id="KW-0813">Transport</keyword>
<dbReference type="PROSITE" id="PS00371">
    <property type="entry name" value="PTS_EIIA_TYPE_1_HIS"/>
    <property type="match status" value="1"/>
</dbReference>
<dbReference type="GO" id="GO:0005886">
    <property type="term" value="C:plasma membrane"/>
    <property type="evidence" value="ECO:0007669"/>
    <property type="project" value="UniProtKB-SubCell"/>
</dbReference>
<evidence type="ECO:0000256" key="15">
    <source>
        <dbReference type="SAM" id="Phobius"/>
    </source>
</evidence>
<dbReference type="Pfam" id="PF00367">
    <property type="entry name" value="PTS_EIIB"/>
    <property type="match status" value="1"/>
</dbReference>
<sequence length="654" mass="68635">MEELMNHKEVANRVAKALGEDNLVAAAHCATRLRLVVKDTAKIDQVALDDDPDLKGTFEANGQYQIIVGPGDVNTVYKELVAITGVGEVSKDELKEVAGKETNPVMKLIKVLSDIFVPLIPALVAGGLLMALNNVLTGAGLFGPQSVVEMYPGIKGFAEIVNLMASAPFAFLPILIGFSATKRFGGNPYLGAAAGMMLVMPSLVNGYGVAEALASHKMPYWDVFGFKIAQAGYQGQVLPVIGVAWILATLEKFFHKHLKNAIDFTFTPMLAVIITGFVTFAIVGPVLRAVSNGMTDGLVWLVNTLGGFGYGIFGGVYSAIVLTGLHQSFPAIETTLLADIAKTGGDFIFPIAAAANVAQGAATFAIFFLTKNDKQKALASSSAFSAMLGITEPAMFGVNLKLKFPFFIALGSAGIASAFMGFLGVRGASLGPAGVIGFIAIKAGSHMMFMVGILISFVLAFVVTYIYGKNRMAVPANAETQDTTAQDINTVQEHAGISDEELVAPVAGAAIQLSETKDPVFSSGLMGNGIAIEPTVGKIYAPADGTLTVTNNSKHAYGLLTNKGAEVLLHIGIDTVQMDGDGFETSVNQGQVVKKGDLLGTFDIQKIKDRGYEATVMVIVTNTTSFAQVQGIDNQDVVVGQTIIGTTAPTGENA</sequence>
<comment type="caution">
    <text evidence="19">The sequence shown here is derived from an EMBL/GenBank/DDBJ whole genome shotgun (WGS) entry which is preliminary data.</text>
</comment>
<dbReference type="FunFam" id="2.70.70.10:FF:000001">
    <property type="entry name" value="PTS system glucose-specific IIA component"/>
    <property type="match status" value="1"/>
</dbReference>
<dbReference type="InterPro" id="IPR011055">
    <property type="entry name" value="Dup_hybrid_motif"/>
</dbReference>
<dbReference type="GO" id="GO:0016301">
    <property type="term" value="F:kinase activity"/>
    <property type="evidence" value="ECO:0007669"/>
    <property type="project" value="UniProtKB-KW"/>
</dbReference>
<gene>
    <name evidence="19" type="ORF">RU87_GL001026</name>
</gene>
<dbReference type="EMBL" id="JXJX01000004">
    <property type="protein sequence ID" value="PCS07390.1"/>
    <property type="molecule type" value="Genomic_DNA"/>
</dbReference>
<dbReference type="InterPro" id="IPR003352">
    <property type="entry name" value="PTS_EIIC"/>
</dbReference>
<keyword evidence="4" id="KW-0762">Sugar transport</keyword>
<evidence type="ECO:0000256" key="3">
    <source>
        <dbReference type="ARBA" id="ARBA00022475"/>
    </source>
</evidence>
<feature type="transmembrane region" description="Helical" evidence="15">
    <location>
        <begin position="262"/>
        <end position="287"/>
    </location>
</feature>
<dbReference type="AlphaFoldDB" id="A0A2A5S1R2"/>
<dbReference type="SUPFAM" id="SSF55604">
    <property type="entry name" value="Glucose permease domain IIB"/>
    <property type="match status" value="1"/>
</dbReference>
<comment type="subcellular location">
    <subcellularLocation>
        <location evidence="1">Cell membrane</location>
        <topology evidence="1">Multi-pass membrane protein</topology>
    </subcellularLocation>
</comment>
<dbReference type="GO" id="GO:0008982">
    <property type="term" value="F:protein-N(PI)-phosphohistidine-sugar phosphotransferase activity"/>
    <property type="evidence" value="ECO:0007669"/>
    <property type="project" value="InterPro"/>
</dbReference>
<dbReference type="PROSITE" id="PS51098">
    <property type="entry name" value="PTS_EIIB_TYPE_1"/>
    <property type="match status" value="1"/>
</dbReference>
<evidence type="ECO:0000256" key="11">
    <source>
        <dbReference type="ARBA" id="ARBA00044053"/>
    </source>
</evidence>
<evidence type="ECO:0000256" key="8">
    <source>
        <dbReference type="ARBA" id="ARBA00022777"/>
    </source>
</evidence>
<evidence type="ECO:0000256" key="12">
    <source>
        <dbReference type="ARBA" id="ARBA00045139"/>
    </source>
</evidence>
<accession>A0A2A5S1R2</accession>
<dbReference type="PANTHER" id="PTHR30175">
    <property type="entry name" value="PHOSPHOTRANSFERASE SYSTEM TRANSPORT PROTEIN"/>
    <property type="match status" value="1"/>
</dbReference>
<keyword evidence="20" id="KW-1185">Reference proteome</keyword>
<dbReference type="NCBIfam" id="TIGR00826">
    <property type="entry name" value="EIIB_glc"/>
    <property type="match status" value="1"/>
</dbReference>
<evidence type="ECO:0000256" key="1">
    <source>
        <dbReference type="ARBA" id="ARBA00004651"/>
    </source>
</evidence>
<feature type="transmembrane region" description="Helical" evidence="15">
    <location>
        <begin position="230"/>
        <end position="250"/>
    </location>
</feature>
<feature type="transmembrane region" description="Helical" evidence="15">
    <location>
        <begin position="404"/>
        <end position="425"/>
    </location>
</feature>
<feature type="transmembrane region" description="Helical" evidence="15">
    <location>
        <begin position="190"/>
        <end position="210"/>
    </location>
</feature>
<evidence type="ECO:0000256" key="4">
    <source>
        <dbReference type="ARBA" id="ARBA00022597"/>
    </source>
</evidence>
<dbReference type="InterPro" id="IPR013013">
    <property type="entry name" value="PTS_EIIC_1"/>
</dbReference>
<dbReference type="GO" id="GO:0009401">
    <property type="term" value="P:phosphoenolpyruvate-dependent sugar phosphotransferase system"/>
    <property type="evidence" value="ECO:0007669"/>
    <property type="project" value="UniProtKB-KW"/>
</dbReference>
<evidence type="ECO:0000256" key="7">
    <source>
        <dbReference type="ARBA" id="ARBA00022692"/>
    </source>
</evidence>
<feature type="transmembrane region" description="Helical" evidence="15">
    <location>
        <begin position="156"/>
        <end position="178"/>
    </location>
</feature>
<dbReference type="PROSITE" id="PS51093">
    <property type="entry name" value="PTS_EIIA_TYPE_1"/>
    <property type="match status" value="1"/>
</dbReference>
<dbReference type="GO" id="GO:0090589">
    <property type="term" value="F:protein-phosphocysteine-trehalose phosphotransferase system transporter activity"/>
    <property type="evidence" value="ECO:0007669"/>
    <property type="project" value="TreeGrafter"/>
</dbReference>
<dbReference type="STRING" id="1348632.GCA_001591745_00418"/>
<feature type="domain" description="PTS EIIA type-1" evidence="16">
    <location>
        <begin position="518"/>
        <end position="622"/>
    </location>
</feature>
<evidence type="ECO:0000256" key="6">
    <source>
        <dbReference type="ARBA" id="ARBA00022683"/>
    </source>
</evidence>
<dbReference type="InterPro" id="IPR050558">
    <property type="entry name" value="PTS_Sugar-Specific_Components"/>
</dbReference>
<dbReference type="PANTHER" id="PTHR30175:SF4">
    <property type="entry name" value="PTS SYSTEM TREHALOSE-SPECIFIC EIIBC COMPONENT"/>
    <property type="match status" value="1"/>
</dbReference>
<keyword evidence="3" id="KW-1003">Cell membrane</keyword>
<name>A0A2A5S1R2_9LACT</name>
<feature type="transmembrane region" description="Helical" evidence="15">
    <location>
        <begin position="115"/>
        <end position="136"/>
    </location>
</feature>
<evidence type="ECO:0000256" key="13">
    <source>
        <dbReference type="ARBA" id="ARBA00048931"/>
    </source>
</evidence>
<keyword evidence="5" id="KW-0808">Transferase</keyword>
<keyword evidence="8" id="KW-0418">Kinase</keyword>
<keyword evidence="6" id="KW-0598">Phosphotransferase system</keyword>